<proteinExistence type="predicted"/>
<sequence>ALFVGEGEFWWLHRSRLNGEGGGPAAAMDICSAKEEKYRGWQGEREKKREVAAVGFPAASEERRATGGVFGCWSRYGGSLEMRVKRRGVRGGAGLFR</sequence>
<accession>A0ABS8Y8G7</accession>
<organism evidence="1 2">
    <name type="scientific">Datura stramonium</name>
    <name type="common">Jimsonweed</name>
    <name type="synonym">Common thornapple</name>
    <dbReference type="NCBI Taxonomy" id="4076"/>
    <lineage>
        <taxon>Eukaryota</taxon>
        <taxon>Viridiplantae</taxon>
        <taxon>Streptophyta</taxon>
        <taxon>Embryophyta</taxon>
        <taxon>Tracheophyta</taxon>
        <taxon>Spermatophyta</taxon>
        <taxon>Magnoliopsida</taxon>
        <taxon>eudicotyledons</taxon>
        <taxon>Gunneridae</taxon>
        <taxon>Pentapetalae</taxon>
        <taxon>asterids</taxon>
        <taxon>lamiids</taxon>
        <taxon>Solanales</taxon>
        <taxon>Solanaceae</taxon>
        <taxon>Solanoideae</taxon>
        <taxon>Datureae</taxon>
        <taxon>Datura</taxon>
    </lineage>
</organism>
<reference evidence="1 2" key="1">
    <citation type="journal article" date="2021" name="BMC Genomics">
        <title>Datura genome reveals duplications of psychoactive alkaloid biosynthetic genes and high mutation rate following tissue culture.</title>
        <authorList>
            <person name="Rajewski A."/>
            <person name="Carter-House D."/>
            <person name="Stajich J."/>
            <person name="Litt A."/>
        </authorList>
    </citation>
    <scope>NUCLEOTIDE SEQUENCE [LARGE SCALE GENOMIC DNA]</scope>
    <source>
        <strain evidence="1">AR-01</strain>
    </source>
</reference>
<gene>
    <name evidence="1" type="ORF">HAX54_028988</name>
</gene>
<keyword evidence="2" id="KW-1185">Reference proteome</keyword>
<feature type="non-terminal residue" evidence="1">
    <location>
        <position position="1"/>
    </location>
</feature>
<protein>
    <submittedName>
        <fullName evidence="1">Uncharacterized protein</fullName>
    </submittedName>
</protein>
<comment type="caution">
    <text evidence="1">The sequence shown here is derived from an EMBL/GenBank/DDBJ whole genome shotgun (WGS) entry which is preliminary data.</text>
</comment>
<evidence type="ECO:0000313" key="1">
    <source>
        <dbReference type="EMBL" id="MCE5166896.1"/>
    </source>
</evidence>
<dbReference type="EMBL" id="JACEIK010035750">
    <property type="protein sequence ID" value="MCE5166896.1"/>
    <property type="molecule type" value="Genomic_DNA"/>
</dbReference>
<dbReference type="Proteomes" id="UP000823775">
    <property type="component" value="Unassembled WGS sequence"/>
</dbReference>
<evidence type="ECO:0000313" key="2">
    <source>
        <dbReference type="Proteomes" id="UP000823775"/>
    </source>
</evidence>
<name>A0ABS8Y8G7_DATST</name>